<keyword evidence="4" id="KW-0812">Transmembrane</keyword>
<comment type="caution">
    <text evidence="7">The sequence shown here is derived from an EMBL/GenBank/DDBJ whole genome shotgun (WGS) entry which is preliminary data.</text>
</comment>
<keyword evidence="8" id="KW-1185">Reference proteome</keyword>
<evidence type="ECO:0000256" key="3">
    <source>
        <dbReference type="ARBA" id="ARBA00034247"/>
    </source>
</evidence>
<keyword evidence="5" id="KW-0732">Signal</keyword>
<dbReference type="NCBIfam" id="TIGR00254">
    <property type="entry name" value="GGDEF"/>
    <property type="match status" value="1"/>
</dbReference>
<dbReference type="SUPFAM" id="SSF63829">
    <property type="entry name" value="Calcium-dependent phosphotriesterase"/>
    <property type="match status" value="2"/>
</dbReference>
<dbReference type="Pfam" id="PF07495">
    <property type="entry name" value="Y_Y_Y"/>
    <property type="match status" value="1"/>
</dbReference>
<dbReference type="eggNOG" id="COG3706">
    <property type="taxonomic scope" value="Bacteria"/>
</dbReference>
<dbReference type="PANTHER" id="PTHR45138:SF9">
    <property type="entry name" value="DIGUANYLATE CYCLASE DGCM-RELATED"/>
    <property type="match status" value="1"/>
</dbReference>
<protein>
    <recommendedName>
        <fullName evidence="2">diguanylate cyclase</fullName>
        <ecNumber evidence="2">2.7.7.65</ecNumber>
    </recommendedName>
</protein>
<dbReference type="PANTHER" id="PTHR45138">
    <property type="entry name" value="REGULATORY COMPONENTS OF SENSORY TRANSDUCTION SYSTEM"/>
    <property type="match status" value="1"/>
</dbReference>
<organism evidence="7 8">
    <name type="scientific">Pseudidiomarina atlantica</name>
    <dbReference type="NCBI Taxonomy" id="1517416"/>
    <lineage>
        <taxon>Bacteria</taxon>
        <taxon>Pseudomonadati</taxon>
        <taxon>Pseudomonadota</taxon>
        <taxon>Gammaproteobacteria</taxon>
        <taxon>Alteromonadales</taxon>
        <taxon>Idiomarinaceae</taxon>
        <taxon>Pseudidiomarina</taxon>
    </lineage>
</organism>
<keyword evidence="4" id="KW-0472">Membrane</keyword>
<dbReference type="InterPro" id="IPR000160">
    <property type="entry name" value="GGDEF_dom"/>
</dbReference>
<feature type="transmembrane region" description="Helical" evidence="4">
    <location>
        <begin position="753"/>
        <end position="774"/>
    </location>
</feature>
<feature type="domain" description="GGDEF" evidence="6">
    <location>
        <begin position="828"/>
        <end position="960"/>
    </location>
</feature>
<feature type="chain" id="PRO_5001898795" description="diguanylate cyclase" evidence="5">
    <location>
        <begin position="23"/>
        <end position="960"/>
    </location>
</feature>
<evidence type="ECO:0000256" key="5">
    <source>
        <dbReference type="SAM" id="SignalP"/>
    </source>
</evidence>
<evidence type="ECO:0000313" key="7">
    <source>
        <dbReference type="EMBL" id="KFZ28767.1"/>
    </source>
</evidence>
<dbReference type="Pfam" id="PF00990">
    <property type="entry name" value="GGDEF"/>
    <property type="match status" value="1"/>
</dbReference>
<dbReference type="Gene3D" id="2.60.40.10">
    <property type="entry name" value="Immunoglobulins"/>
    <property type="match status" value="1"/>
</dbReference>
<dbReference type="InterPro" id="IPR011123">
    <property type="entry name" value="Y_Y_Y"/>
</dbReference>
<dbReference type="InterPro" id="IPR050469">
    <property type="entry name" value="Diguanylate_Cyclase"/>
</dbReference>
<dbReference type="CDD" id="cd01949">
    <property type="entry name" value="GGDEF"/>
    <property type="match status" value="1"/>
</dbReference>
<dbReference type="Pfam" id="PF07494">
    <property type="entry name" value="Reg_prop"/>
    <property type="match status" value="3"/>
</dbReference>
<dbReference type="EMBL" id="JPIN01000006">
    <property type="protein sequence ID" value="KFZ28767.1"/>
    <property type="molecule type" value="Genomic_DNA"/>
</dbReference>
<dbReference type="InterPro" id="IPR013783">
    <property type="entry name" value="Ig-like_fold"/>
</dbReference>
<feature type="signal peptide" evidence="5">
    <location>
        <begin position="1"/>
        <end position="22"/>
    </location>
</feature>
<name>A0A094INR2_9GAMM</name>
<dbReference type="FunFam" id="3.30.70.270:FF:000001">
    <property type="entry name" value="Diguanylate cyclase domain protein"/>
    <property type="match status" value="1"/>
</dbReference>
<dbReference type="InterPro" id="IPR029787">
    <property type="entry name" value="Nucleotide_cyclase"/>
</dbReference>
<evidence type="ECO:0000259" key="6">
    <source>
        <dbReference type="PROSITE" id="PS50887"/>
    </source>
</evidence>
<dbReference type="EC" id="2.7.7.65" evidence="2"/>
<dbReference type="InterPro" id="IPR011110">
    <property type="entry name" value="Reg_prop"/>
</dbReference>
<dbReference type="SMART" id="SM00267">
    <property type="entry name" value="GGDEF"/>
    <property type="match status" value="1"/>
</dbReference>
<dbReference type="InterPro" id="IPR043128">
    <property type="entry name" value="Rev_trsase/Diguanyl_cyclase"/>
</dbReference>
<dbReference type="InterPro" id="IPR015943">
    <property type="entry name" value="WD40/YVTN_repeat-like_dom_sf"/>
</dbReference>
<dbReference type="AlphaFoldDB" id="A0A094INR2"/>
<evidence type="ECO:0000256" key="4">
    <source>
        <dbReference type="SAM" id="Phobius"/>
    </source>
</evidence>
<reference evidence="7 8" key="1">
    <citation type="submission" date="2014-06" db="EMBL/GenBank/DDBJ databases">
        <title>Draft genome sequence of Idiomarina sp. MCCC 1A10513.</title>
        <authorList>
            <person name="Du J."/>
            <person name="Lai Q."/>
            <person name="Shao Z."/>
        </authorList>
    </citation>
    <scope>NUCLEOTIDE SEQUENCE [LARGE SCALE GENOMIC DNA]</scope>
    <source>
        <strain evidence="7 8">MCCC 1A10513</strain>
    </source>
</reference>
<proteinExistence type="predicted"/>
<accession>A0A094INR2</accession>
<comment type="catalytic activity">
    <reaction evidence="3">
        <text>2 GTP = 3',3'-c-di-GMP + 2 diphosphate</text>
        <dbReference type="Rhea" id="RHEA:24898"/>
        <dbReference type="ChEBI" id="CHEBI:33019"/>
        <dbReference type="ChEBI" id="CHEBI:37565"/>
        <dbReference type="ChEBI" id="CHEBI:58805"/>
        <dbReference type="EC" id="2.7.7.65"/>
    </reaction>
</comment>
<dbReference type="STRING" id="1517416.IDAT_06050"/>
<dbReference type="PROSITE" id="PS50887">
    <property type="entry name" value="GGDEF"/>
    <property type="match status" value="1"/>
</dbReference>
<keyword evidence="4" id="KW-1133">Transmembrane helix</keyword>
<evidence type="ECO:0000313" key="8">
    <source>
        <dbReference type="Proteomes" id="UP000053718"/>
    </source>
</evidence>
<dbReference type="Proteomes" id="UP000053718">
    <property type="component" value="Unassembled WGS sequence"/>
</dbReference>
<dbReference type="SUPFAM" id="SSF55073">
    <property type="entry name" value="Nucleotide cyclase"/>
    <property type="match status" value="1"/>
</dbReference>
<evidence type="ECO:0000256" key="1">
    <source>
        <dbReference type="ARBA" id="ARBA00001946"/>
    </source>
</evidence>
<dbReference type="GO" id="GO:0052621">
    <property type="term" value="F:diguanylate cyclase activity"/>
    <property type="evidence" value="ECO:0007669"/>
    <property type="project" value="UniProtKB-EC"/>
</dbReference>
<dbReference type="eggNOG" id="COG3292">
    <property type="taxonomic scope" value="Bacteria"/>
</dbReference>
<comment type="cofactor">
    <cofactor evidence="1">
        <name>Mg(2+)</name>
        <dbReference type="ChEBI" id="CHEBI:18420"/>
    </cofactor>
</comment>
<evidence type="ECO:0000256" key="2">
    <source>
        <dbReference type="ARBA" id="ARBA00012528"/>
    </source>
</evidence>
<sequence length="960" mass="107159">MPIAKRFLILTLLLYFSHAVNAIASPRPLSDRAMRVWTTDDGLPHNSINHISQDSRGYLWISTWEGPVRFNGRNFLLYFDEVGVPDPGTLFIGENPYTREIVSTGARGGVAYFRHSSDGGHWRSSPRVYNRVDFALFTSPSCTWFGTVSSGVVRECDGQRTTFDSQAGLPSDAVLQLSQDASDRVWAGTDRGIAYFDAAQQRFVGLAALPKGYSFGIVPAQDGFIYATVDRQVFQIEPESLLVTPWPVTYPSTITELYQSADGVIWVGTHEHGLTTLTREPPQMTSVENGLPNNHILSIFMDREGILWVGTHRGLIQFRAAQFHSHRNEDGLGYDYVRALTELPDGSVLVGGLGGVKRITDEVIEPYATTSNVASESVLSFATDAQQRLYVGTFTNGLYVLKNEQELVHYDETSNFSEGNYRDLVIARDGYLYAATSIGVMRSKMNPDGTLEPPDYLNKQSGLPDEIIYALHEANNGDLWIGSMRGLSVFRDGKVERVDLSSVSDAEFIFGFHEDLERLYVTSDRGLLVYTKSTEQWQLFDSDNGFPVIKFFDVVRDNNGDLWLASGRGLLFINNDEFERALFDDNPTTPIASSFYKGFHGLASAQINTGGPAMLVTSSDELWVATSRGVGHYLPQQSSQIKQTPPRPVIEKVAVDGQAITPNTYLSANAGRIEFYFAGLGYHYPEGIAYRAMLAGYDEDWYSVPLDRLSVAYTELPPGAFIFEIQAAYPDGTWSDAATFTFHKLPTLWQRPMYWFAVAVGLCIAVFLIIRLRVYNLARSKARLQELVREQTASLQQLAHQDSLTKLANRRAFDELLKHKIRQHDGHSTLALVLMDLDHFKAVNDRYLHTTGDKVLQRIARVLSDSARDCDMIARWGGEEFAILISTIKSTDVPAFAERLRETIRATDMHELVADFNITASFGVAILQSDETAASLIRRADKALYQAKAQGRDCVIMSTD</sequence>
<gene>
    <name evidence="7" type="ORF">IDAT_06050</name>
</gene>
<dbReference type="Gene3D" id="2.130.10.10">
    <property type="entry name" value="YVTN repeat-like/Quinoprotein amine dehydrogenase"/>
    <property type="match status" value="2"/>
</dbReference>
<dbReference type="SUPFAM" id="SSF63825">
    <property type="entry name" value="YWTD domain"/>
    <property type="match status" value="1"/>
</dbReference>
<dbReference type="Gene3D" id="3.30.70.270">
    <property type="match status" value="1"/>
</dbReference>